<protein>
    <recommendedName>
        <fullName evidence="3">ATPase</fullName>
    </recommendedName>
</protein>
<proteinExistence type="predicted"/>
<name>A0ABQ0U701_9GAMM</name>
<organism evidence="1 2">
    <name type="scientific">Halomonas halophila</name>
    <dbReference type="NCBI Taxonomy" id="29573"/>
    <lineage>
        <taxon>Bacteria</taxon>
        <taxon>Pseudomonadati</taxon>
        <taxon>Pseudomonadota</taxon>
        <taxon>Gammaproteobacteria</taxon>
        <taxon>Oceanospirillales</taxon>
        <taxon>Halomonadaceae</taxon>
        <taxon>Halomonas</taxon>
    </lineage>
</organism>
<dbReference type="InterPro" id="IPR059206">
    <property type="entry name" value="Sll1717-like"/>
</dbReference>
<evidence type="ECO:0008006" key="3">
    <source>
        <dbReference type="Google" id="ProtNLM"/>
    </source>
</evidence>
<accession>A0ABQ0U701</accession>
<dbReference type="EMBL" id="BJUS01000039">
    <property type="protein sequence ID" value="GEK74216.1"/>
    <property type="molecule type" value="Genomic_DNA"/>
</dbReference>
<dbReference type="NCBIfam" id="NF047389">
    <property type="entry name" value="ATPase_Sll1717"/>
    <property type="match status" value="1"/>
</dbReference>
<dbReference type="Proteomes" id="UP000321121">
    <property type="component" value="Unassembled WGS sequence"/>
</dbReference>
<evidence type="ECO:0000313" key="2">
    <source>
        <dbReference type="Proteomes" id="UP000321121"/>
    </source>
</evidence>
<keyword evidence="2" id="KW-1185">Reference proteome</keyword>
<reference evidence="1 2" key="1">
    <citation type="submission" date="2019-07" db="EMBL/GenBank/DDBJ databases">
        <title>Whole genome shotgun sequence of Halomonas halophila NBRC 102604.</title>
        <authorList>
            <person name="Hosoyama A."/>
            <person name="Uohara A."/>
            <person name="Ohji S."/>
            <person name="Ichikawa N."/>
        </authorList>
    </citation>
    <scope>NUCLEOTIDE SEQUENCE [LARGE SCALE GENOMIC DNA]</scope>
    <source>
        <strain evidence="1 2">NBRC 102604</strain>
    </source>
</reference>
<evidence type="ECO:0000313" key="1">
    <source>
        <dbReference type="EMBL" id="GEK74216.1"/>
    </source>
</evidence>
<sequence length="513" mass="59088">MKLKDIKIGKTDAKNEILHGTVQDLGFFEQSYTVPPSILLEKFYEKKTYFVLGLKGTGKTALLRYISMKLEEDGVSRSKFVLFKTEFDEEDRKDLSRAANVNCVENPVDGHDDLHDYGLVWRWFIYKQLAKHYSDGAEIFQRNGVASDFVDLVSLEKESAGTGFSRLVPKIKKGRISISQNPKFELDFEWAGSKEKQVEFRGLVKKADLLFKQLSPGGEKLNLFFDELELSFSSQKQYGRDTRLVRDLVFAVEAFNGVCKECCFDICAYAAVRSEVRNVISISGAEINKPLMDFGVDIIWHQPGQDVNHQPLLQIISNKINKSRAFNGLGELEPKALWKEYFPEKIQGDSPQRYILHNSWYRPRDIVLLLMTAQEQFPEEATFKHAAFDAIRKVYSGAVWTEMTEELRAVYRSDEIEGLESLLYEAKQVMEVRELVKESEDKSEFYPEVGKLLSRHNVPKILKDLYRVGIVGNIDWNDRGESKMRFSFRGDSRILPTQKIFIHNALRSHLSLR</sequence>
<dbReference type="RefSeq" id="WP_146909863.1">
    <property type="nucleotide sequence ID" value="NZ_BJUS01000039.1"/>
</dbReference>
<comment type="caution">
    <text evidence="1">The sequence shown here is derived from an EMBL/GenBank/DDBJ whole genome shotgun (WGS) entry which is preliminary data.</text>
</comment>
<gene>
    <name evidence="1" type="ORF">HHA04nite_27600</name>
</gene>